<keyword evidence="2" id="KW-1185">Reference proteome</keyword>
<reference evidence="1 2" key="1">
    <citation type="submission" date="2016-10" db="EMBL/GenBank/DDBJ databases">
        <authorList>
            <person name="de Groot N.N."/>
        </authorList>
    </citation>
    <scope>NUCLEOTIDE SEQUENCE [LARGE SCALE GENOMIC DNA]</scope>
    <source>
        <strain evidence="1 2">CPCC 202699</strain>
    </source>
</reference>
<dbReference type="Proteomes" id="UP000199515">
    <property type="component" value="Unassembled WGS sequence"/>
</dbReference>
<dbReference type="EMBL" id="FNON01000003">
    <property type="protein sequence ID" value="SDX55605.1"/>
    <property type="molecule type" value="Genomic_DNA"/>
</dbReference>
<name>A0A1H3CNB7_9PSEU</name>
<dbReference type="STRING" id="589385.SAMN05421504_10393"/>
<protein>
    <submittedName>
        <fullName evidence="1">Uncharacterized protein</fullName>
    </submittedName>
</protein>
<evidence type="ECO:0000313" key="2">
    <source>
        <dbReference type="Proteomes" id="UP000199515"/>
    </source>
</evidence>
<dbReference type="RefSeq" id="WP_091289220.1">
    <property type="nucleotide sequence ID" value="NZ_FNON01000003.1"/>
</dbReference>
<organism evidence="1 2">
    <name type="scientific">Amycolatopsis xylanica</name>
    <dbReference type="NCBI Taxonomy" id="589385"/>
    <lineage>
        <taxon>Bacteria</taxon>
        <taxon>Bacillati</taxon>
        <taxon>Actinomycetota</taxon>
        <taxon>Actinomycetes</taxon>
        <taxon>Pseudonocardiales</taxon>
        <taxon>Pseudonocardiaceae</taxon>
        <taxon>Amycolatopsis</taxon>
    </lineage>
</organism>
<evidence type="ECO:0000313" key="1">
    <source>
        <dbReference type="EMBL" id="SDX55605.1"/>
    </source>
</evidence>
<gene>
    <name evidence="1" type="ORF">SAMN05421504_10393</name>
</gene>
<accession>A0A1H3CNB7</accession>
<dbReference type="OrthoDB" id="3632424at2"/>
<sequence>MKESAATLELVEWVSHHLEAHGQLLVHGASLEEIVTRAAAAIHDRQPGLVRIRVIHPGWWCATPCRCRPALASSNHPTWHYQQARSGDEGAWYGAEVRFRFAS</sequence>
<proteinExistence type="predicted"/>
<dbReference type="AlphaFoldDB" id="A0A1H3CNB7"/>